<dbReference type="EMBL" id="VYDA01000472">
    <property type="protein sequence ID" value="MYH62647.1"/>
    <property type="molecule type" value="Genomic_DNA"/>
</dbReference>
<dbReference type="PANTHER" id="PTHR10668:SF103">
    <property type="entry name" value="PYRIDINE NUCLEOTIDE-DISULFIDE OXIDOREDUCTASE DOMAIN-CONTAINING PROTEIN 2"/>
    <property type="match status" value="1"/>
</dbReference>
<dbReference type="InterPro" id="IPR036188">
    <property type="entry name" value="FAD/NAD-bd_sf"/>
</dbReference>
<gene>
    <name evidence="5" type="ORF">F4148_13145</name>
</gene>
<dbReference type="SUPFAM" id="SSF51905">
    <property type="entry name" value="FAD/NAD(P)-binding domain"/>
    <property type="match status" value="1"/>
</dbReference>
<dbReference type="InterPro" id="IPR002937">
    <property type="entry name" value="Amino_oxidase"/>
</dbReference>
<accession>A0A6B1G2M4</accession>
<dbReference type="PANTHER" id="PTHR10668">
    <property type="entry name" value="PHYTOENE DEHYDROGENASE"/>
    <property type="match status" value="1"/>
</dbReference>
<reference evidence="5" key="1">
    <citation type="submission" date="2019-09" db="EMBL/GenBank/DDBJ databases">
        <title>Characterisation of the sponge microbiome using genome-centric metagenomics.</title>
        <authorList>
            <person name="Engelberts J.P."/>
            <person name="Robbins S.J."/>
            <person name="De Goeij J.M."/>
            <person name="Aranda M."/>
            <person name="Bell S.C."/>
            <person name="Webster N.S."/>
        </authorList>
    </citation>
    <scope>NUCLEOTIDE SEQUENCE</scope>
    <source>
        <strain evidence="5">SB0675_bin_29</strain>
    </source>
</reference>
<dbReference type="PRINTS" id="PR00891">
    <property type="entry name" value="RABGDIREP"/>
</dbReference>
<dbReference type="Pfam" id="PF01593">
    <property type="entry name" value="Amino_oxidase"/>
    <property type="match status" value="1"/>
</dbReference>
<feature type="domain" description="Amine oxidase" evidence="4">
    <location>
        <begin position="16"/>
        <end position="513"/>
    </location>
</feature>
<dbReference type="GO" id="GO:0016491">
    <property type="term" value="F:oxidoreductase activity"/>
    <property type="evidence" value="ECO:0007669"/>
    <property type="project" value="InterPro"/>
</dbReference>
<evidence type="ECO:0000313" key="5">
    <source>
        <dbReference type="EMBL" id="MYH62647.1"/>
    </source>
</evidence>
<proteinExistence type="predicted"/>
<sequence>MPDFDVIFVGAGHNSLVCAGYLAKSGYRVGMLERRPVVGGAVVTQEIIPGNRFDLGGSAHILIHHTPIVGDLDLEKYGLSYIDLDPLFFAPFPDGERIFVWKDVDRTCESIAEVSGEDAEKYRNFIRDWGPMAEAMVDTFLQAPTPFNVAKTLVFQGEVHKDLRFRLPAVLGSYGRLLRKTFVSPHVQAVIGWMAAQSGPPPSERISAPFALWHPMYHRSGVKRPRGGSGMLTQALAAMISAHGGTIATSAAVDQIVVENGRAVGVRTADGEVHTARLAVVSGAHIHTTLKLLAGQVPSARVESARRSRTGNGFGMMVRFAMNELPDYDGAERPKDGSPLPEHRALQFICPDLDYLDRAYGDYAAGRPSAAPALIAMTFSAVDPSLAPPGKHVLFLWGQYFPYELTTGDHWDEIGDRVADGMLAKLAEYAPNVASSEAGRLVQTPLWLERELGLLRGNVMHLEMSVNQMFTLRPSLQLSNYRGPAKGLYLTGASTHPGGGIMGAAGRNAAAVLLHDLSRKRLFSGR</sequence>
<dbReference type="GO" id="GO:0007264">
    <property type="term" value="P:small GTPase-mediated signal transduction"/>
    <property type="evidence" value="ECO:0007669"/>
    <property type="project" value="InterPro"/>
</dbReference>
<evidence type="ECO:0000256" key="2">
    <source>
        <dbReference type="ARBA" id="ARBA00038825"/>
    </source>
</evidence>
<dbReference type="GO" id="GO:0005829">
    <property type="term" value="C:cytosol"/>
    <property type="evidence" value="ECO:0007669"/>
    <property type="project" value="TreeGrafter"/>
</dbReference>
<dbReference type="InterPro" id="IPR018203">
    <property type="entry name" value="GDP_dissociation_inhibitor"/>
</dbReference>
<dbReference type="GO" id="GO:0005092">
    <property type="term" value="F:GDP-dissociation inhibitor activity"/>
    <property type="evidence" value="ECO:0007669"/>
    <property type="project" value="InterPro"/>
</dbReference>
<dbReference type="Gene3D" id="3.50.50.60">
    <property type="entry name" value="FAD/NAD(P)-binding domain"/>
    <property type="match status" value="2"/>
</dbReference>
<name>A0A6B1G2M4_9CHLR</name>
<evidence type="ECO:0000259" key="4">
    <source>
        <dbReference type="Pfam" id="PF01593"/>
    </source>
</evidence>
<comment type="caution">
    <text evidence="5">The sequence shown here is derived from an EMBL/GenBank/DDBJ whole genome shotgun (WGS) entry which is preliminary data.</text>
</comment>
<evidence type="ECO:0000256" key="3">
    <source>
        <dbReference type="ARBA" id="ARBA00040298"/>
    </source>
</evidence>
<dbReference type="AlphaFoldDB" id="A0A6B1G2M4"/>
<evidence type="ECO:0000256" key="1">
    <source>
        <dbReference type="ARBA" id="ARBA00037217"/>
    </source>
</evidence>
<protein>
    <recommendedName>
        <fullName evidence="3">Pyridine nucleotide-disulfide oxidoreductase domain-containing protein 2</fullName>
    </recommendedName>
</protein>
<comment type="function">
    <text evidence="1">Probable oxidoreductase that may play a role as regulator of mitochondrial function.</text>
</comment>
<comment type="subunit">
    <text evidence="2">Interacts with COX5B; this interaction may contribute to localize PYROXD2 to the inner face of the inner mitochondrial membrane.</text>
</comment>
<organism evidence="5">
    <name type="scientific">Caldilineaceae bacterium SB0675_bin_29</name>
    <dbReference type="NCBI Taxonomy" id="2605266"/>
    <lineage>
        <taxon>Bacteria</taxon>
        <taxon>Bacillati</taxon>
        <taxon>Chloroflexota</taxon>
        <taxon>Caldilineae</taxon>
        <taxon>Caldilineales</taxon>
        <taxon>Caldilineaceae</taxon>
    </lineage>
</organism>